<evidence type="ECO:0000313" key="1">
    <source>
        <dbReference type="EMBL" id="SPD32407.1"/>
    </source>
</evidence>
<name>A0A2N9J4K9_FAGSY</name>
<reference evidence="1" key="1">
    <citation type="submission" date="2018-02" db="EMBL/GenBank/DDBJ databases">
        <authorList>
            <person name="Cohen D.B."/>
            <person name="Kent A.D."/>
        </authorList>
    </citation>
    <scope>NUCLEOTIDE SEQUENCE</scope>
</reference>
<proteinExistence type="predicted"/>
<protein>
    <submittedName>
        <fullName evidence="1">Uncharacterized protein</fullName>
    </submittedName>
</protein>
<accession>A0A2N9J4K9</accession>
<sequence>MGHVHTVGKPQMSTFQRHKVCMNRSLDENVMAPGSRGVGAIFSHFSGEDSGQTGEATGEPRVASCSWSCSLSYALGLTNQLVSSRKGIRARRRSRRRFSTFLVPLESLRYPSSLEVLDLRATELGLKRYGPANRGHRSVFGSPEGIFPIEIPTRPGKILAIRELHVVSKHVLFLTHLSSRIKLAVSRKELCARARHPRGENYEIFSMVLFLLPVFARVVDVAPDVRFRRSWCRQKAYSTFFLKILGLRTEASFGFARCGPVNRGCRSVFHAEGSFSDRDFRLDRRGALDDPRVVRGGGQPNPAFGLVNTSVKPWSNLVNPNQTWSNLPKLRENVLWAYVLRVFEYSGPQSGQLGSV</sequence>
<organism evidence="1">
    <name type="scientific">Fagus sylvatica</name>
    <name type="common">Beechnut</name>
    <dbReference type="NCBI Taxonomy" id="28930"/>
    <lineage>
        <taxon>Eukaryota</taxon>
        <taxon>Viridiplantae</taxon>
        <taxon>Streptophyta</taxon>
        <taxon>Embryophyta</taxon>
        <taxon>Tracheophyta</taxon>
        <taxon>Spermatophyta</taxon>
        <taxon>Magnoliopsida</taxon>
        <taxon>eudicotyledons</taxon>
        <taxon>Gunneridae</taxon>
        <taxon>Pentapetalae</taxon>
        <taxon>rosids</taxon>
        <taxon>fabids</taxon>
        <taxon>Fagales</taxon>
        <taxon>Fagaceae</taxon>
        <taxon>Fagus</taxon>
    </lineage>
</organism>
<dbReference type="AlphaFoldDB" id="A0A2N9J4K9"/>
<dbReference type="EMBL" id="OIVN01006403">
    <property type="protein sequence ID" value="SPD32407.1"/>
    <property type="molecule type" value="Genomic_DNA"/>
</dbReference>
<gene>
    <name evidence="1" type="ORF">FSB_LOCUS60289</name>
</gene>